<dbReference type="EMBL" id="RCMI01001668">
    <property type="protein sequence ID" value="KAG2882339.1"/>
    <property type="molecule type" value="Genomic_DNA"/>
</dbReference>
<reference evidence="1" key="2">
    <citation type="submission" date="2018-10" db="EMBL/GenBank/DDBJ databases">
        <title>Effector identification in a new, highly contiguous assembly of the strawberry crown rot pathogen Phytophthora cactorum.</title>
        <authorList>
            <person name="Armitage A.D."/>
            <person name="Nellist C.F."/>
            <person name="Bates H."/>
            <person name="Vickerstaff R.J."/>
            <person name="Harrison R.J."/>
        </authorList>
    </citation>
    <scope>NUCLEOTIDE SEQUENCE</scope>
    <source>
        <strain evidence="1">15-7</strain>
        <strain evidence="2">4032</strain>
        <strain evidence="3">4040</strain>
        <strain evidence="4">P415</strain>
        <strain evidence="5">P421</strain>
    </source>
</reference>
<proteinExistence type="predicted"/>
<accession>A0A329S279</accession>
<sequence>MAVWVKAHEPLLENIFGYVDGKNYRVMQPSDSNLQNVA</sequence>
<keyword evidence="7" id="KW-1185">Reference proteome</keyword>
<evidence type="ECO:0000313" key="4">
    <source>
        <dbReference type="EMBL" id="KAG2959033.1"/>
    </source>
</evidence>
<organism evidence="6 7">
    <name type="scientific">Phytophthora cactorum</name>
    <dbReference type="NCBI Taxonomy" id="29920"/>
    <lineage>
        <taxon>Eukaryota</taxon>
        <taxon>Sar</taxon>
        <taxon>Stramenopiles</taxon>
        <taxon>Oomycota</taxon>
        <taxon>Peronosporomycetes</taxon>
        <taxon>Peronosporales</taxon>
        <taxon>Peronosporaceae</taxon>
        <taxon>Phytophthora</taxon>
    </lineage>
</organism>
<dbReference type="Proteomes" id="UP000760860">
    <property type="component" value="Unassembled WGS sequence"/>
</dbReference>
<dbReference type="OrthoDB" id="10355087at2759"/>
<dbReference type="EMBL" id="MJFZ01000416">
    <property type="protein sequence ID" value="RAW29638.1"/>
    <property type="molecule type" value="Genomic_DNA"/>
</dbReference>
<dbReference type="EMBL" id="RCMV01002177">
    <property type="protein sequence ID" value="KAG3203991.1"/>
    <property type="molecule type" value="Genomic_DNA"/>
</dbReference>
<evidence type="ECO:0000313" key="2">
    <source>
        <dbReference type="EMBL" id="KAG2882339.1"/>
    </source>
</evidence>
<dbReference type="EMBL" id="RCML01002094">
    <property type="protein sequence ID" value="KAG2959033.1"/>
    <property type="molecule type" value="Genomic_DNA"/>
</dbReference>
<dbReference type="Proteomes" id="UP000697107">
    <property type="component" value="Unassembled WGS sequence"/>
</dbReference>
<dbReference type="Proteomes" id="UP000736787">
    <property type="component" value="Unassembled WGS sequence"/>
</dbReference>
<dbReference type="VEuPathDB" id="FungiDB:PC110_g13999"/>
<name>A0A329S279_9STRA</name>
<evidence type="ECO:0000313" key="5">
    <source>
        <dbReference type="EMBL" id="KAG3203991.1"/>
    </source>
</evidence>
<evidence type="ECO:0000313" key="6">
    <source>
        <dbReference type="EMBL" id="RAW29638.1"/>
    </source>
</evidence>
<dbReference type="EMBL" id="RCMG01001614">
    <property type="protein sequence ID" value="KAG2823391.1"/>
    <property type="molecule type" value="Genomic_DNA"/>
</dbReference>
<reference evidence="6 7" key="1">
    <citation type="submission" date="2018-01" db="EMBL/GenBank/DDBJ databases">
        <title>Draft genome of the strawberry crown rot pathogen Phytophthora cactorum.</title>
        <authorList>
            <person name="Armitage A.D."/>
            <person name="Lysoe E."/>
            <person name="Nellist C.F."/>
            <person name="Harrison R.J."/>
            <person name="Brurberg M.B."/>
        </authorList>
    </citation>
    <scope>NUCLEOTIDE SEQUENCE [LARGE SCALE GENOMIC DNA]</scope>
    <source>
        <strain evidence="6 7">10300</strain>
    </source>
</reference>
<evidence type="ECO:0000313" key="1">
    <source>
        <dbReference type="EMBL" id="KAG2823391.1"/>
    </source>
</evidence>
<comment type="caution">
    <text evidence="6">The sequence shown here is derived from an EMBL/GenBank/DDBJ whole genome shotgun (WGS) entry which is preliminary data.</text>
</comment>
<dbReference type="AlphaFoldDB" id="A0A329S279"/>
<dbReference type="Proteomes" id="UP000774804">
    <property type="component" value="Unassembled WGS sequence"/>
</dbReference>
<dbReference type="Proteomes" id="UP000735874">
    <property type="component" value="Unassembled WGS sequence"/>
</dbReference>
<dbReference type="EMBL" id="RCMK01001975">
    <property type="protein sequence ID" value="KAG2886055.1"/>
    <property type="molecule type" value="Genomic_DNA"/>
</dbReference>
<gene>
    <name evidence="6" type="ORF">PC110_g13999</name>
    <name evidence="1" type="ORF">PC113_g22188</name>
    <name evidence="2" type="ORF">PC115_g21951</name>
    <name evidence="3" type="ORF">PC117_g25439</name>
    <name evidence="4" type="ORF">PC118_g23226</name>
    <name evidence="5" type="ORF">PC129_g22651</name>
</gene>
<dbReference type="Proteomes" id="UP000251314">
    <property type="component" value="Unassembled WGS sequence"/>
</dbReference>
<evidence type="ECO:0000313" key="3">
    <source>
        <dbReference type="EMBL" id="KAG2886055.1"/>
    </source>
</evidence>
<evidence type="ECO:0000313" key="7">
    <source>
        <dbReference type="Proteomes" id="UP000251314"/>
    </source>
</evidence>
<protein>
    <submittedName>
        <fullName evidence="6">Uncharacterized protein</fullName>
    </submittedName>
</protein>